<evidence type="ECO:0000313" key="2">
    <source>
        <dbReference type="Proteomes" id="UP000736787"/>
    </source>
</evidence>
<evidence type="ECO:0008006" key="3">
    <source>
        <dbReference type="Google" id="ProtNLM"/>
    </source>
</evidence>
<gene>
    <name evidence="1" type="ORF">PC117_g26734</name>
</gene>
<dbReference type="AlphaFoldDB" id="A0A8T1AHH6"/>
<proteinExistence type="predicted"/>
<dbReference type="Proteomes" id="UP000736787">
    <property type="component" value="Unassembled WGS sequence"/>
</dbReference>
<sequence length="153" mass="17297">MRAHISKEVKAKCAARSVSMCVIPGGLTPYLQAGNIGIYKTFKDLLYMEINAWKESDKVEYTRFSNPRMPSVEVVCGWVKKAWCDTDCETVANSVAAAGFADHCMDWHVAWHDVYGDRFREKWEASGEAEQDEGDFNLDELHDALDDIALIDE</sequence>
<reference evidence="1" key="1">
    <citation type="submission" date="2018-10" db="EMBL/GenBank/DDBJ databases">
        <title>Effector identification in a new, highly contiguous assembly of the strawberry crown rot pathogen Phytophthora cactorum.</title>
        <authorList>
            <person name="Armitage A.D."/>
            <person name="Nellist C.F."/>
            <person name="Bates H."/>
            <person name="Vickerstaff R.J."/>
            <person name="Harrison R.J."/>
        </authorList>
    </citation>
    <scope>NUCLEOTIDE SEQUENCE</scope>
    <source>
        <strain evidence="1">4040</strain>
    </source>
</reference>
<evidence type="ECO:0000313" key="1">
    <source>
        <dbReference type="EMBL" id="KAG2879567.1"/>
    </source>
</evidence>
<organism evidence="1 2">
    <name type="scientific">Phytophthora cactorum</name>
    <dbReference type="NCBI Taxonomy" id="29920"/>
    <lineage>
        <taxon>Eukaryota</taxon>
        <taxon>Sar</taxon>
        <taxon>Stramenopiles</taxon>
        <taxon>Oomycota</taxon>
        <taxon>Peronosporomycetes</taxon>
        <taxon>Peronosporales</taxon>
        <taxon>Peronosporaceae</taxon>
        <taxon>Phytophthora</taxon>
    </lineage>
</organism>
<comment type="caution">
    <text evidence="1">The sequence shown here is derived from an EMBL/GenBank/DDBJ whole genome shotgun (WGS) entry which is preliminary data.</text>
</comment>
<name>A0A8T1AHH6_9STRA</name>
<accession>A0A8T1AHH6</accession>
<dbReference type="EMBL" id="RCMK01002642">
    <property type="protein sequence ID" value="KAG2879567.1"/>
    <property type="molecule type" value="Genomic_DNA"/>
</dbReference>
<protein>
    <recommendedName>
        <fullName evidence="3">DDE-1 domain-containing protein</fullName>
    </recommendedName>
</protein>